<evidence type="ECO:0000313" key="2">
    <source>
        <dbReference type="EMBL" id="MCW1248571.1"/>
    </source>
</evidence>
<keyword evidence="1" id="KW-0812">Transmembrane</keyword>
<protein>
    <submittedName>
        <fullName evidence="2">Hydroxymethylpyrimidine transporter CytX</fullName>
    </submittedName>
</protein>
<dbReference type="Gene3D" id="1.10.4160.10">
    <property type="entry name" value="Hydantoin permease"/>
    <property type="match status" value="1"/>
</dbReference>
<organism evidence="2 3">
    <name type="scientific">Pseudomonas agronomica</name>
    <dbReference type="NCBI Taxonomy" id="2979328"/>
    <lineage>
        <taxon>Bacteria</taxon>
        <taxon>Pseudomonadati</taxon>
        <taxon>Pseudomonadota</taxon>
        <taxon>Gammaproteobacteria</taxon>
        <taxon>Pseudomonadales</taxon>
        <taxon>Pseudomonadaceae</taxon>
        <taxon>Pseudomonas</taxon>
    </lineage>
</organism>
<gene>
    <name evidence="2" type="ORF">OC610_29400</name>
</gene>
<evidence type="ECO:0000256" key="1">
    <source>
        <dbReference type="SAM" id="Phobius"/>
    </source>
</evidence>
<sequence length="64" mass="6721">MNIQPSTYSPDTAVPLDKRVFGARDLFSLWFSLGIGLMVLQVGALLAPGLGLSGSLLAIFLGTL</sequence>
<feature type="transmembrane region" description="Helical" evidence="1">
    <location>
        <begin position="29"/>
        <end position="62"/>
    </location>
</feature>
<dbReference type="EMBL" id="JAOSHO010001165">
    <property type="protein sequence ID" value="MCW1248571.1"/>
    <property type="molecule type" value="Genomic_DNA"/>
</dbReference>
<reference evidence="2" key="1">
    <citation type="submission" date="2022-07" db="EMBL/GenBank/DDBJ databases">
        <title>Pseudomonas agronomica sp. nov.: a novel bacterium with biotechnological application in the synthesis of biofertilizers from valorized agricultural residues.</title>
        <authorList>
            <person name="Robas M."/>
            <person name="Fernandez V.M."/>
            <person name="Luna L."/>
            <person name="Provanza A."/>
            <person name="Jimenez P.A."/>
        </authorList>
    </citation>
    <scope>NUCLEOTIDE SEQUENCE</scope>
    <source>
        <strain evidence="2">SAICEU22T</strain>
    </source>
</reference>
<keyword evidence="1" id="KW-0472">Membrane</keyword>
<feature type="non-terminal residue" evidence="2">
    <location>
        <position position="64"/>
    </location>
</feature>
<keyword evidence="1" id="KW-1133">Transmembrane helix</keyword>
<accession>A0ABT3FHL3</accession>
<proteinExistence type="predicted"/>
<evidence type="ECO:0000313" key="3">
    <source>
        <dbReference type="Proteomes" id="UP001061999"/>
    </source>
</evidence>
<comment type="caution">
    <text evidence="2">The sequence shown here is derived from an EMBL/GenBank/DDBJ whole genome shotgun (WGS) entry which is preliminary data.</text>
</comment>
<keyword evidence="3" id="KW-1185">Reference proteome</keyword>
<dbReference type="Proteomes" id="UP001061999">
    <property type="component" value="Unassembled WGS sequence"/>
</dbReference>
<name>A0ABT3FHL3_9PSED</name>